<sequence>MRPLESDIHHDTTRLAVRDWKVWRRRSLWCVVTVTMNAASTSSFASLQQEFGRLRRVQLLRKKEPAQIDSTRLPLVLSRGLVEYVLLAVHRENAILEHALPLVLDALDLVIHAEHDVAQTLVVDLVIVLFIIRIVKIGVDGVLVGNLRAVFVVFAVILRNAARTLLALSRRSDGRGGLGRFLERQHEAAALHGLGLGKELLVQEPVDLHSAKLMESTRLVTLHQDALDLVVIVRLVFVLVTGAEGHIVVVGVVVVVAAAAVAGRTWPGSVASEAVRVPELAVRRR</sequence>
<dbReference type="Proteomes" id="UP000044602">
    <property type="component" value="Unassembled WGS sequence"/>
</dbReference>
<evidence type="ECO:0000313" key="3">
    <source>
        <dbReference type="Proteomes" id="UP000044602"/>
    </source>
</evidence>
<feature type="transmembrane region" description="Helical" evidence="1">
    <location>
        <begin position="246"/>
        <end position="266"/>
    </location>
</feature>
<evidence type="ECO:0000256" key="1">
    <source>
        <dbReference type="SAM" id="Phobius"/>
    </source>
</evidence>
<organism evidence="2 3">
    <name type="scientific">Verticillium longisporum</name>
    <name type="common">Verticillium dahliae var. longisporum</name>
    <dbReference type="NCBI Taxonomy" id="100787"/>
    <lineage>
        <taxon>Eukaryota</taxon>
        <taxon>Fungi</taxon>
        <taxon>Dikarya</taxon>
        <taxon>Ascomycota</taxon>
        <taxon>Pezizomycotina</taxon>
        <taxon>Sordariomycetes</taxon>
        <taxon>Hypocreomycetidae</taxon>
        <taxon>Glomerellales</taxon>
        <taxon>Plectosphaerellaceae</taxon>
        <taxon>Verticillium</taxon>
    </lineage>
</organism>
<keyword evidence="1" id="KW-0472">Membrane</keyword>
<evidence type="ECO:0000313" key="2">
    <source>
        <dbReference type="EMBL" id="CRK31466.1"/>
    </source>
</evidence>
<reference evidence="2 3" key="1">
    <citation type="submission" date="2015-05" db="EMBL/GenBank/DDBJ databases">
        <authorList>
            <person name="Wang D.B."/>
            <person name="Wang M."/>
        </authorList>
    </citation>
    <scope>NUCLEOTIDE SEQUENCE [LARGE SCALE GENOMIC DNA]</scope>
    <source>
        <strain evidence="2">VL1</strain>
    </source>
</reference>
<proteinExistence type="predicted"/>
<accession>A0A0G4MBF5</accession>
<keyword evidence="1" id="KW-1133">Transmembrane helix</keyword>
<keyword evidence="1" id="KW-0812">Transmembrane</keyword>
<dbReference type="EMBL" id="CVQH01021751">
    <property type="protein sequence ID" value="CRK31466.1"/>
    <property type="molecule type" value="Genomic_DNA"/>
</dbReference>
<dbReference type="AlphaFoldDB" id="A0A0G4MBF5"/>
<name>A0A0G4MBF5_VERLO</name>
<gene>
    <name evidence="2" type="ORF">BN1708_005468</name>
</gene>
<protein>
    <submittedName>
        <fullName evidence="2">Uncharacterized protein</fullName>
    </submittedName>
</protein>
<keyword evidence="3" id="KW-1185">Reference proteome</keyword>